<feature type="transmembrane region" description="Helical" evidence="1">
    <location>
        <begin position="79"/>
        <end position="98"/>
    </location>
</feature>
<keyword evidence="1" id="KW-0812">Transmembrane</keyword>
<organism evidence="2 3">
    <name type="scientific">Larinioides sclopetarius</name>
    <dbReference type="NCBI Taxonomy" id="280406"/>
    <lineage>
        <taxon>Eukaryota</taxon>
        <taxon>Metazoa</taxon>
        <taxon>Ecdysozoa</taxon>
        <taxon>Arthropoda</taxon>
        <taxon>Chelicerata</taxon>
        <taxon>Arachnida</taxon>
        <taxon>Araneae</taxon>
        <taxon>Araneomorphae</taxon>
        <taxon>Entelegynae</taxon>
        <taxon>Araneoidea</taxon>
        <taxon>Araneidae</taxon>
        <taxon>Larinioides</taxon>
    </lineage>
</organism>
<dbReference type="AlphaFoldDB" id="A0AAV2BDE3"/>
<keyword evidence="1" id="KW-1133">Transmembrane helix</keyword>
<dbReference type="EMBL" id="CAXIEN010000331">
    <property type="protein sequence ID" value="CAL1293670.1"/>
    <property type="molecule type" value="Genomic_DNA"/>
</dbReference>
<evidence type="ECO:0000256" key="1">
    <source>
        <dbReference type="SAM" id="Phobius"/>
    </source>
</evidence>
<dbReference type="Proteomes" id="UP001497382">
    <property type="component" value="Unassembled WGS sequence"/>
</dbReference>
<accession>A0AAV2BDE3</accession>
<protein>
    <submittedName>
        <fullName evidence="2">Uncharacterized protein</fullName>
    </submittedName>
</protein>
<proteinExistence type="predicted"/>
<name>A0AAV2BDE3_9ARAC</name>
<keyword evidence="1" id="KW-0472">Membrane</keyword>
<sequence>MDAETSPSARTPVPGVIDRNRSTFPGINFLRCLSLPGGKTEFWENGRHCTAGCSRGWTHLSAAFMGSEPIHGNTVSVPIAWATFGGSTCLLFLLCYICQKKLQEQEAQSETQAQQVYVISSVPRTNQTDGNFRQAPPDYESAVYLKRLQIEEPPSYETAIANKSFSSYCLTL</sequence>
<keyword evidence="3" id="KW-1185">Reference proteome</keyword>
<comment type="caution">
    <text evidence="2">The sequence shown here is derived from an EMBL/GenBank/DDBJ whole genome shotgun (WGS) entry which is preliminary data.</text>
</comment>
<evidence type="ECO:0000313" key="3">
    <source>
        <dbReference type="Proteomes" id="UP001497382"/>
    </source>
</evidence>
<reference evidence="2 3" key="1">
    <citation type="submission" date="2024-04" db="EMBL/GenBank/DDBJ databases">
        <authorList>
            <person name="Rising A."/>
            <person name="Reimegard J."/>
            <person name="Sonavane S."/>
            <person name="Akerstrom W."/>
            <person name="Nylinder S."/>
            <person name="Hedman E."/>
            <person name="Kallberg Y."/>
        </authorList>
    </citation>
    <scope>NUCLEOTIDE SEQUENCE [LARGE SCALE GENOMIC DNA]</scope>
</reference>
<evidence type="ECO:0000313" key="2">
    <source>
        <dbReference type="EMBL" id="CAL1293670.1"/>
    </source>
</evidence>
<gene>
    <name evidence="2" type="ORF">LARSCL_LOCUS18331</name>
</gene>